<dbReference type="AlphaFoldDB" id="A0A955I9P1"/>
<dbReference type="EMBL" id="JAGQLL010000053">
    <property type="protein sequence ID" value="MCA9380361.1"/>
    <property type="molecule type" value="Genomic_DNA"/>
</dbReference>
<evidence type="ECO:0000313" key="1">
    <source>
        <dbReference type="EMBL" id="MCA9380361.1"/>
    </source>
</evidence>
<proteinExistence type="predicted"/>
<gene>
    <name evidence="1" type="ORF">KC675_04245</name>
</gene>
<reference evidence="1" key="2">
    <citation type="journal article" date="2021" name="Microbiome">
        <title>Successional dynamics and alternative stable states in a saline activated sludge microbial community over 9 years.</title>
        <authorList>
            <person name="Wang Y."/>
            <person name="Ye J."/>
            <person name="Ju F."/>
            <person name="Liu L."/>
            <person name="Boyd J.A."/>
            <person name="Deng Y."/>
            <person name="Parks D.H."/>
            <person name="Jiang X."/>
            <person name="Yin X."/>
            <person name="Woodcroft B.J."/>
            <person name="Tyson G.W."/>
            <person name="Hugenholtz P."/>
            <person name="Polz M.F."/>
            <person name="Zhang T."/>
        </authorList>
    </citation>
    <scope>NUCLEOTIDE SEQUENCE</scope>
    <source>
        <strain evidence="1">HKST-UBA15</strain>
    </source>
</reference>
<protein>
    <submittedName>
        <fullName evidence="1">Uncharacterized protein</fullName>
    </submittedName>
</protein>
<sequence>MGPETRISQEPPAHTLTDEQADKLIASGVEPGLIADAILLADELHGTVHYEPSLTTDDGSSTNNQ</sequence>
<name>A0A955I9P1_9BACT</name>
<accession>A0A955I9P1</accession>
<reference evidence="1" key="1">
    <citation type="submission" date="2020-04" db="EMBL/GenBank/DDBJ databases">
        <authorList>
            <person name="Zhang T."/>
        </authorList>
    </citation>
    <scope>NUCLEOTIDE SEQUENCE</scope>
    <source>
        <strain evidence="1">HKST-UBA15</strain>
    </source>
</reference>
<comment type="caution">
    <text evidence="1">The sequence shown here is derived from an EMBL/GenBank/DDBJ whole genome shotgun (WGS) entry which is preliminary data.</text>
</comment>
<evidence type="ECO:0000313" key="2">
    <source>
        <dbReference type="Proteomes" id="UP000745577"/>
    </source>
</evidence>
<organism evidence="1 2">
    <name type="scientific">Candidatus Dojkabacteria bacterium</name>
    <dbReference type="NCBI Taxonomy" id="2099670"/>
    <lineage>
        <taxon>Bacteria</taxon>
        <taxon>Candidatus Dojkabacteria</taxon>
    </lineage>
</organism>
<dbReference type="Proteomes" id="UP000745577">
    <property type="component" value="Unassembled WGS sequence"/>
</dbReference>